<reference evidence="3" key="1">
    <citation type="submission" date="2018-06" db="EMBL/GenBank/DDBJ databases">
        <authorList>
            <person name="Zhirakovskaya E."/>
        </authorList>
    </citation>
    <scope>NUCLEOTIDE SEQUENCE</scope>
</reference>
<dbReference type="Pfam" id="PF13624">
    <property type="entry name" value="SurA_N_3"/>
    <property type="match status" value="1"/>
</dbReference>
<dbReference type="SUPFAM" id="SSF54534">
    <property type="entry name" value="FKBP-like"/>
    <property type="match status" value="1"/>
</dbReference>
<accession>A0A3B1CKC8</accession>
<gene>
    <name evidence="3" type="ORF">MNBD_NITROSPINAE02-909</name>
</gene>
<dbReference type="PROSITE" id="PS50198">
    <property type="entry name" value="PPIC_PPIASE_2"/>
    <property type="match status" value="1"/>
</dbReference>
<proteinExistence type="predicted"/>
<dbReference type="Gene3D" id="1.10.4030.10">
    <property type="entry name" value="Porin chaperone SurA, peptide-binding domain"/>
    <property type="match status" value="1"/>
</dbReference>
<dbReference type="InterPro" id="IPR027304">
    <property type="entry name" value="Trigger_fact/SurA_dom_sf"/>
</dbReference>
<dbReference type="PANTHER" id="PTHR47245">
    <property type="entry name" value="PEPTIDYLPROLYL ISOMERASE"/>
    <property type="match status" value="1"/>
</dbReference>
<dbReference type="Pfam" id="PF13616">
    <property type="entry name" value="Rotamase_3"/>
    <property type="match status" value="1"/>
</dbReference>
<feature type="domain" description="PpiC" evidence="2">
    <location>
        <begin position="214"/>
        <end position="316"/>
    </location>
</feature>
<sequence length="362" mass="40617">MPRYFPSIALAATIISAVFLYSCSDGASKTPGADTDKNAPLAFDLPNDKNHSGAKNKEPAKLDLDSIPDVIAEIENTPVKKDEFVRILKTIQKDIAASGTALSQERVDQLKASILTNIVNTQMFLRQAKKENVTIDNAMVDDRIALIKKNFPSEEAFEKMLKERGSSIETVKKNLTNSMIIQSLIKKNILSKIEIPEAEVKEFYDKNQLQFESKDMVRASHILVKVSKDAKAKEKEKAFEKAQELRKKLDDGSDFAKMAEAESDDPGSARNGGDLGFFERGRMVPEFEKAAFATEPGKISPVVETQFGYHILKVIEKKQAGMRPYNDVKDSIQAQLKRQKSDKQVKDYIERLKKEMNVKLLI</sequence>
<evidence type="ECO:0000259" key="2">
    <source>
        <dbReference type="PROSITE" id="PS50198"/>
    </source>
</evidence>
<organism evidence="3">
    <name type="scientific">hydrothermal vent metagenome</name>
    <dbReference type="NCBI Taxonomy" id="652676"/>
    <lineage>
        <taxon>unclassified sequences</taxon>
        <taxon>metagenomes</taxon>
        <taxon>ecological metagenomes</taxon>
    </lineage>
</organism>
<dbReference type="SUPFAM" id="SSF109998">
    <property type="entry name" value="Triger factor/SurA peptide-binding domain-like"/>
    <property type="match status" value="1"/>
</dbReference>
<feature type="region of interest" description="Disordered" evidence="1">
    <location>
        <begin position="31"/>
        <end position="59"/>
    </location>
</feature>
<dbReference type="AlphaFoldDB" id="A0A3B1CKC8"/>
<feature type="compositionally biased region" description="Basic and acidic residues" evidence="1">
    <location>
        <begin position="46"/>
        <end position="59"/>
    </location>
</feature>
<dbReference type="EMBL" id="UOGE01000081">
    <property type="protein sequence ID" value="VAX23120.1"/>
    <property type="molecule type" value="Genomic_DNA"/>
</dbReference>
<dbReference type="PROSITE" id="PS51257">
    <property type="entry name" value="PROKAR_LIPOPROTEIN"/>
    <property type="match status" value="1"/>
</dbReference>
<name>A0A3B1CKC8_9ZZZZ</name>
<dbReference type="Gene3D" id="3.10.50.40">
    <property type="match status" value="1"/>
</dbReference>
<dbReference type="PANTHER" id="PTHR47245:SF2">
    <property type="entry name" value="PEPTIDYL-PROLYL CIS-TRANS ISOMERASE HP_0175-RELATED"/>
    <property type="match status" value="1"/>
</dbReference>
<dbReference type="GO" id="GO:0003755">
    <property type="term" value="F:peptidyl-prolyl cis-trans isomerase activity"/>
    <property type="evidence" value="ECO:0007669"/>
    <property type="project" value="UniProtKB-EC"/>
</dbReference>
<keyword evidence="3" id="KW-0413">Isomerase</keyword>
<protein>
    <submittedName>
        <fullName evidence="3">Survival protein SurA (Peptidyl-prolyl cis-trans isomerase SurA)</fullName>
        <ecNumber evidence="3">5.2.1.8</ecNumber>
    </submittedName>
</protein>
<evidence type="ECO:0000313" key="3">
    <source>
        <dbReference type="EMBL" id="VAX23120.1"/>
    </source>
</evidence>
<dbReference type="InterPro" id="IPR000297">
    <property type="entry name" value="PPIase_PpiC"/>
</dbReference>
<evidence type="ECO:0000256" key="1">
    <source>
        <dbReference type="SAM" id="MobiDB-lite"/>
    </source>
</evidence>
<dbReference type="EC" id="5.2.1.8" evidence="3"/>
<dbReference type="InterPro" id="IPR050245">
    <property type="entry name" value="PrsA_foldase"/>
</dbReference>
<dbReference type="InterPro" id="IPR046357">
    <property type="entry name" value="PPIase_dom_sf"/>
</dbReference>